<proteinExistence type="predicted"/>
<evidence type="ECO:0000313" key="2">
    <source>
        <dbReference type="Proteomes" id="UP000178797"/>
    </source>
</evidence>
<organism evidence="1 2">
    <name type="scientific">Candidatus Schekmanbacteria bacterium RBG_16_38_10</name>
    <dbReference type="NCBI Taxonomy" id="1817879"/>
    <lineage>
        <taxon>Bacteria</taxon>
        <taxon>Candidatus Schekmaniibacteriota</taxon>
    </lineage>
</organism>
<dbReference type="InterPro" id="IPR007541">
    <property type="entry name" value="Uncharacterised_BSP"/>
</dbReference>
<dbReference type="Proteomes" id="UP000178797">
    <property type="component" value="Unassembled WGS sequence"/>
</dbReference>
<gene>
    <name evidence="1" type="ORF">A2W05_02630</name>
</gene>
<reference evidence="1 2" key="1">
    <citation type="journal article" date="2016" name="Nat. Commun.">
        <title>Thousands of microbial genomes shed light on interconnected biogeochemical processes in an aquifer system.</title>
        <authorList>
            <person name="Anantharaman K."/>
            <person name="Brown C.T."/>
            <person name="Hug L.A."/>
            <person name="Sharon I."/>
            <person name="Castelle C.J."/>
            <person name="Probst A.J."/>
            <person name="Thomas B.C."/>
            <person name="Singh A."/>
            <person name="Wilkins M.J."/>
            <person name="Karaoz U."/>
            <person name="Brodie E.L."/>
            <person name="Williams K.H."/>
            <person name="Hubbard S.S."/>
            <person name="Banfield J.F."/>
        </authorList>
    </citation>
    <scope>NUCLEOTIDE SEQUENCE [LARGE SCALE GENOMIC DNA]</scope>
</reference>
<dbReference type="EMBL" id="MGDE01000257">
    <property type="protein sequence ID" value="OGL42750.1"/>
    <property type="molecule type" value="Genomic_DNA"/>
</dbReference>
<sequence>MGNEKKSFLINGKYCTFNFSNYPDKKDRANILLRYIDNKILLIFHELELDLPKNKTEIYFYDEAKAHYDPVTKIIRYGLRLSQKDLGCLIHEVVHYAQNYQFFAGEDQIENTVIAEGMADYFRHKLSDDGWDNSDEPNPYPHNKFHSVECRPCMAKFIRWLEKKSGRERFIVKLHLFLKDKKRDDKSGVNPFMQNNFGKDFKPLLDEFEIAKSDKTNTTP</sequence>
<comment type="caution">
    <text evidence="1">The sequence shown here is derived from an EMBL/GenBank/DDBJ whole genome shotgun (WGS) entry which is preliminary data.</text>
</comment>
<name>A0A1F7RN52_9BACT</name>
<evidence type="ECO:0000313" key="1">
    <source>
        <dbReference type="EMBL" id="OGL42750.1"/>
    </source>
</evidence>
<dbReference type="AlphaFoldDB" id="A0A1F7RN52"/>
<accession>A0A1F7RN52</accession>
<dbReference type="Pfam" id="PF04450">
    <property type="entry name" value="BSP"/>
    <property type="match status" value="1"/>
</dbReference>
<protein>
    <submittedName>
        <fullName evidence="1">Uncharacterized protein</fullName>
    </submittedName>
</protein>